<evidence type="ECO:0000313" key="9">
    <source>
        <dbReference type="EMBL" id="MCQ8240110.1"/>
    </source>
</evidence>
<gene>
    <name evidence="9" type="ORF">NFI88_04555</name>
</gene>
<dbReference type="Proteomes" id="UP001524547">
    <property type="component" value="Unassembled WGS sequence"/>
</dbReference>
<keyword evidence="10" id="KW-1185">Reference proteome</keyword>
<feature type="chain" id="PRO_5045720663" description="adenosine deaminase" evidence="7">
    <location>
        <begin position="26"/>
        <end position="522"/>
    </location>
</feature>
<evidence type="ECO:0000256" key="3">
    <source>
        <dbReference type="ARBA" id="ARBA00012784"/>
    </source>
</evidence>
<dbReference type="Pfam" id="PF00962">
    <property type="entry name" value="A_deaminase"/>
    <property type="match status" value="1"/>
</dbReference>
<feature type="domain" description="Adenosine deaminase" evidence="8">
    <location>
        <begin position="172"/>
        <end position="462"/>
    </location>
</feature>
<comment type="similarity">
    <text evidence="2">Belongs to the metallo-dependent hydrolases superfamily. Adenosine and AMP deaminases family.</text>
</comment>
<name>A0ABT1VVA5_9PROT</name>
<dbReference type="EMBL" id="JAMZEJ010000003">
    <property type="protein sequence ID" value="MCQ8240110.1"/>
    <property type="molecule type" value="Genomic_DNA"/>
</dbReference>
<comment type="cofactor">
    <cofactor evidence="1">
        <name>Zn(2+)</name>
        <dbReference type="ChEBI" id="CHEBI:29105"/>
    </cofactor>
</comment>
<dbReference type="RefSeq" id="WP_422918861.1">
    <property type="nucleotide sequence ID" value="NZ_JAMZEJ010000003.1"/>
</dbReference>
<organism evidence="9 10">
    <name type="scientific">Rhizosaccharibacter radicis</name>
    <dbReference type="NCBI Taxonomy" id="2782605"/>
    <lineage>
        <taxon>Bacteria</taxon>
        <taxon>Pseudomonadati</taxon>
        <taxon>Pseudomonadota</taxon>
        <taxon>Alphaproteobacteria</taxon>
        <taxon>Acetobacterales</taxon>
        <taxon>Acetobacteraceae</taxon>
        <taxon>Rhizosaccharibacter</taxon>
    </lineage>
</organism>
<evidence type="ECO:0000256" key="1">
    <source>
        <dbReference type="ARBA" id="ARBA00001947"/>
    </source>
</evidence>
<dbReference type="Gene3D" id="3.20.20.140">
    <property type="entry name" value="Metal-dependent hydrolases"/>
    <property type="match status" value="1"/>
</dbReference>
<dbReference type="PANTHER" id="PTHR11409">
    <property type="entry name" value="ADENOSINE DEAMINASE"/>
    <property type="match status" value="1"/>
</dbReference>
<comment type="caution">
    <text evidence="9">The sequence shown here is derived from an EMBL/GenBank/DDBJ whole genome shotgun (WGS) entry which is preliminary data.</text>
</comment>
<dbReference type="InterPro" id="IPR032466">
    <property type="entry name" value="Metal_Hydrolase"/>
</dbReference>
<keyword evidence="6" id="KW-0862">Zinc</keyword>
<keyword evidence="5" id="KW-0378">Hydrolase</keyword>
<evidence type="ECO:0000259" key="8">
    <source>
        <dbReference type="Pfam" id="PF00962"/>
    </source>
</evidence>
<dbReference type="SUPFAM" id="SSF51556">
    <property type="entry name" value="Metallo-dependent hydrolases"/>
    <property type="match status" value="1"/>
</dbReference>
<proteinExistence type="inferred from homology"/>
<reference evidence="9 10" key="1">
    <citation type="submission" date="2022-06" db="EMBL/GenBank/DDBJ databases">
        <title>Rhizosaccharibacter gen. nov. sp. nov. KSS12, endophytic bacteria isolated from sugarcane.</title>
        <authorList>
            <person name="Pitiwittayakul N."/>
        </authorList>
    </citation>
    <scope>NUCLEOTIDE SEQUENCE [LARGE SCALE GENOMIC DNA]</scope>
    <source>
        <strain evidence="9 10">KSS12</strain>
    </source>
</reference>
<keyword evidence="7" id="KW-0732">Signal</keyword>
<dbReference type="PANTHER" id="PTHR11409:SF43">
    <property type="entry name" value="ADENOSINE DEAMINASE"/>
    <property type="match status" value="1"/>
</dbReference>
<evidence type="ECO:0000256" key="4">
    <source>
        <dbReference type="ARBA" id="ARBA00022723"/>
    </source>
</evidence>
<feature type="signal peptide" evidence="7">
    <location>
        <begin position="1"/>
        <end position="25"/>
    </location>
</feature>
<dbReference type="InterPro" id="IPR001365">
    <property type="entry name" value="A_deaminase_dom"/>
</dbReference>
<keyword evidence="4" id="KW-0479">Metal-binding</keyword>
<accession>A0ABT1VVA5</accession>
<evidence type="ECO:0000256" key="6">
    <source>
        <dbReference type="ARBA" id="ARBA00022833"/>
    </source>
</evidence>
<evidence type="ECO:0000256" key="5">
    <source>
        <dbReference type="ARBA" id="ARBA00022801"/>
    </source>
</evidence>
<protein>
    <recommendedName>
        <fullName evidence="3">adenosine deaminase</fullName>
        <ecNumber evidence="3">3.5.4.4</ecNumber>
    </recommendedName>
</protein>
<dbReference type="InterPro" id="IPR006330">
    <property type="entry name" value="Ado/ade_deaminase"/>
</dbReference>
<evidence type="ECO:0000313" key="10">
    <source>
        <dbReference type="Proteomes" id="UP001524547"/>
    </source>
</evidence>
<evidence type="ECO:0000256" key="7">
    <source>
        <dbReference type="SAM" id="SignalP"/>
    </source>
</evidence>
<sequence>MKLSALTAVALLVPLAAASVTASLAAPAASSETSAAALLDRLVAEPARARVFLRAMPKGADLHNHLSGAVYAENYLRWATESGLCVQVDTRTLSKPPCADGRRPLADVLRETPALGNTLIDAMSMRDFTPEPDRPAPNNLSLGDASGHDHFFATFARFDEASTGHVGEMMAEAANRAAEDNISYLELMWYPRVRESAAGGLKHPWHGNDFAADARELDGDIPTLLAEARADTDAAEKRMHEVLGCDGPAPQPGCRVTVRYMTQLLRVLPPQAVFAQLAYSFALVQADRRFVGINIVAPEDNPVALRDYDLHMRAFRFFHTQHPEIRLSLHAGELTMGLVPPEELRFHIREAIEVAGASRIGHGVDISFEDDAPGLLAEMRAKHVDVEINQTSNDVILGVRGQAHPFFLYRAAGVPMSLSTDDEGVSRIDLTNEFLRAATDWHVRYPELKTMARHSLRYSFLPGADLLGDGDKVAGPCAGADPERAPPAACASFLHASEKATQQWRLEADLSRFERRITAERF</sequence>
<evidence type="ECO:0000256" key="2">
    <source>
        <dbReference type="ARBA" id="ARBA00006676"/>
    </source>
</evidence>
<dbReference type="EC" id="3.5.4.4" evidence="3"/>